<keyword evidence="1 5" id="KW-0963">Cytoplasm</keyword>
<feature type="domain" description="YqgF/RNase H-like" evidence="6">
    <location>
        <begin position="2"/>
        <end position="100"/>
    </location>
</feature>
<dbReference type="EMBL" id="JAGDYP010000002">
    <property type="protein sequence ID" value="MBO1883580.1"/>
    <property type="molecule type" value="Genomic_DNA"/>
</dbReference>
<evidence type="ECO:0000256" key="5">
    <source>
        <dbReference type="HAMAP-Rule" id="MF_00651"/>
    </source>
</evidence>
<reference evidence="7 8" key="1">
    <citation type="submission" date="2021-03" db="EMBL/GenBank/DDBJ databases">
        <title>Isolation and description of Capnocytophaga bilenii sp. nov., a novel Capnocytophaga species, isolated from a gingivitis subject.</title>
        <authorList>
            <person name="Antezack A."/>
            <person name="Monnet-Corti V."/>
            <person name="La Scola B."/>
        </authorList>
    </citation>
    <scope>NUCLEOTIDE SEQUENCE [LARGE SCALE GENOMIC DNA]</scope>
    <source>
        <strain evidence="7 8">Marseille-Q4570</strain>
    </source>
</reference>
<evidence type="ECO:0000256" key="4">
    <source>
        <dbReference type="ARBA" id="ARBA00022801"/>
    </source>
</evidence>
<evidence type="ECO:0000256" key="2">
    <source>
        <dbReference type="ARBA" id="ARBA00022517"/>
    </source>
</evidence>
<comment type="function">
    <text evidence="5">Could be a nuclease involved in processing of the 5'-end of pre-16S rRNA.</text>
</comment>
<comment type="caution">
    <text evidence="7">The sequence shown here is derived from an EMBL/GenBank/DDBJ whole genome shotgun (WGS) entry which is preliminary data.</text>
</comment>
<dbReference type="Proteomes" id="UP000681610">
    <property type="component" value="Unassembled WGS sequence"/>
</dbReference>
<evidence type="ECO:0000256" key="1">
    <source>
        <dbReference type="ARBA" id="ARBA00022490"/>
    </source>
</evidence>
<dbReference type="RefSeq" id="WP_009415984.1">
    <property type="nucleotide sequence ID" value="NZ_JAGDYP010000002.1"/>
</dbReference>
<keyword evidence="4 5" id="KW-0378">Hydrolase</keyword>
<dbReference type="SMART" id="SM00732">
    <property type="entry name" value="YqgFc"/>
    <property type="match status" value="1"/>
</dbReference>
<evidence type="ECO:0000313" key="7">
    <source>
        <dbReference type="EMBL" id="MBO1883580.1"/>
    </source>
</evidence>
<dbReference type="Gene3D" id="3.30.420.140">
    <property type="entry name" value="YqgF/RNase H-like domain"/>
    <property type="match status" value="1"/>
</dbReference>
<keyword evidence="3 5" id="KW-0540">Nuclease</keyword>
<protein>
    <recommendedName>
        <fullName evidence="5">Putative pre-16S rRNA nuclease</fullName>
        <ecNumber evidence="5">3.1.-.-</ecNumber>
    </recommendedName>
</protein>
<dbReference type="SUPFAM" id="SSF53098">
    <property type="entry name" value="Ribonuclease H-like"/>
    <property type="match status" value="1"/>
</dbReference>
<dbReference type="InterPro" id="IPR006641">
    <property type="entry name" value="YqgF/RNaseH-like_dom"/>
</dbReference>
<evidence type="ECO:0000256" key="3">
    <source>
        <dbReference type="ARBA" id="ARBA00022722"/>
    </source>
</evidence>
<organism evidence="7 8">
    <name type="scientific">Capnocytophaga bilenii</name>
    <dbReference type="NCBI Taxonomy" id="2819369"/>
    <lineage>
        <taxon>Bacteria</taxon>
        <taxon>Pseudomonadati</taxon>
        <taxon>Bacteroidota</taxon>
        <taxon>Flavobacteriia</taxon>
        <taxon>Flavobacteriales</taxon>
        <taxon>Flavobacteriaceae</taxon>
        <taxon>Capnocytophaga</taxon>
    </lineage>
</organism>
<sequence>MKRILAIDYGSKRTGIAITDPLQMIASGLCTVATNELLPFLKKYTAEEPIESFVIGQPKRLNNEDSDVEVLIQAFISQLRQEFPDIAIYRQDERFTSKIAFQTMIDSGLKKKQRQDKALIDEISATLILQQFLEKKINHPHLGINLIEGLGK</sequence>
<evidence type="ECO:0000313" key="8">
    <source>
        <dbReference type="Proteomes" id="UP000681610"/>
    </source>
</evidence>
<gene>
    <name evidence="7" type="primary">ruvX</name>
    <name evidence="7" type="ORF">J4N46_03850</name>
</gene>
<keyword evidence="2 5" id="KW-0690">Ribosome biogenesis</keyword>
<name>A0ABS3PW90_9FLAO</name>
<dbReference type="Pfam" id="PF03652">
    <property type="entry name" value="RuvX"/>
    <property type="match status" value="1"/>
</dbReference>
<dbReference type="EC" id="3.1.-.-" evidence="5"/>
<dbReference type="NCBIfam" id="TIGR00250">
    <property type="entry name" value="RNAse_H_YqgF"/>
    <property type="match status" value="1"/>
</dbReference>
<comment type="similarity">
    <text evidence="5">Belongs to the YqgF HJR family.</text>
</comment>
<proteinExistence type="inferred from homology"/>
<dbReference type="InterPro" id="IPR005227">
    <property type="entry name" value="YqgF"/>
</dbReference>
<dbReference type="CDD" id="cd16964">
    <property type="entry name" value="YqgF"/>
    <property type="match status" value="1"/>
</dbReference>
<dbReference type="HAMAP" id="MF_00651">
    <property type="entry name" value="Nuclease_YqgF"/>
    <property type="match status" value="1"/>
</dbReference>
<dbReference type="PANTHER" id="PTHR33317">
    <property type="entry name" value="POLYNUCLEOTIDYL TRANSFERASE, RIBONUCLEASE H-LIKE SUPERFAMILY PROTEIN"/>
    <property type="match status" value="1"/>
</dbReference>
<evidence type="ECO:0000259" key="6">
    <source>
        <dbReference type="SMART" id="SM00732"/>
    </source>
</evidence>
<dbReference type="InterPro" id="IPR012337">
    <property type="entry name" value="RNaseH-like_sf"/>
</dbReference>
<dbReference type="PANTHER" id="PTHR33317:SF4">
    <property type="entry name" value="POLYNUCLEOTIDYL TRANSFERASE, RIBONUCLEASE H-LIKE SUPERFAMILY PROTEIN"/>
    <property type="match status" value="1"/>
</dbReference>
<dbReference type="InterPro" id="IPR037027">
    <property type="entry name" value="YqgF/RNaseH-like_dom_sf"/>
</dbReference>
<comment type="subcellular location">
    <subcellularLocation>
        <location evidence="5">Cytoplasm</location>
    </subcellularLocation>
</comment>
<keyword evidence="8" id="KW-1185">Reference proteome</keyword>
<accession>A0ABS3PW90</accession>